<evidence type="ECO:0000256" key="10">
    <source>
        <dbReference type="ARBA" id="ARBA00058678"/>
    </source>
</evidence>
<evidence type="ECO:0000256" key="11">
    <source>
        <dbReference type="PROSITE-ProRule" id="PRU00502"/>
    </source>
</evidence>
<organism evidence="15 16">
    <name type="scientific">Nyssa sinensis</name>
    <dbReference type="NCBI Taxonomy" id="561372"/>
    <lineage>
        <taxon>Eukaryota</taxon>
        <taxon>Viridiplantae</taxon>
        <taxon>Streptophyta</taxon>
        <taxon>Embryophyta</taxon>
        <taxon>Tracheophyta</taxon>
        <taxon>Spermatophyta</taxon>
        <taxon>Magnoliopsida</taxon>
        <taxon>eudicotyledons</taxon>
        <taxon>Gunneridae</taxon>
        <taxon>Pentapetalae</taxon>
        <taxon>asterids</taxon>
        <taxon>Cornales</taxon>
        <taxon>Nyssaceae</taxon>
        <taxon>Nyssa</taxon>
    </lineage>
</organism>
<dbReference type="GO" id="GO:0016579">
    <property type="term" value="P:protein deubiquitination"/>
    <property type="evidence" value="ECO:0007669"/>
    <property type="project" value="InterPro"/>
</dbReference>
<comment type="catalytic activity">
    <reaction evidence="1">
        <text>Thiol-dependent hydrolysis of ester, thioester, amide, peptide and isopeptide bonds formed by the C-terminal Gly of ubiquitin (a 76-residue protein attached to proteins as an intracellular targeting signal).</text>
        <dbReference type="EC" id="3.4.19.12"/>
    </reaction>
</comment>
<dbReference type="SUPFAM" id="SSF57850">
    <property type="entry name" value="RING/U-box"/>
    <property type="match status" value="1"/>
</dbReference>
<dbReference type="GO" id="GO:0004843">
    <property type="term" value="F:cysteine-type deubiquitinase activity"/>
    <property type="evidence" value="ECO:0007669"/>
    <property type="project" value="UniProtKB-EC"/>
</dbReference>
<accession>A0A5J5ADX8</accession>
<keyword evidence="16" id="KW-1185">Reference proteome</keyword>
<dbReference type="InterPro" id="IPR038765">
    <property type="entry name" value="Papain-like_cys_pep_sf"/>
</dbReference>
<reference evidence="15 16" key="1">
    <citation type="submission" date="2019-09" db="EMBL/GenBank/DDBJ databases">
        <title>A chromosome-level genome assembly of the Chinese tupelo Nyssa sinensis.</title>
        <authorList>
            <person name="Yang X."/>
            <person name="Kang M."/>
            <person name="Yang Y."/>
            <person name="Xiong H."/>
            <person name="Wang M."/>
            <person name="Zhang Z."/>
            <person name="Wang Z."/>
            <person name="Wu H."/>
            <person name="Ma T."/>
            <person name="Liu J."/>
            <person name="Xi Z."/>
        </authorList>
    </citation>
    <scope>NUCLEOTIDE SEQUENCE [LARGE SCALE GENOMIC DNA]</scope>
    <source>
        <strain evidence="15">J267</strain>
        <tissue evidence="15">Leaf</tissue>
    </source>
</reference>
<evidence type="ECO:0000256" key="6">
    <source>
        <dbReference type="ARBA" id="ARBA00022771"/>
    </source>
</evidence>
<sequence>MGKKVKKKARSGHKEKRVATSSPITVSQQDIPSVEIVGGGVSVATERKACAHLDKGVDLVKVSSKIGSSAPIRCEDCREGVVDRRTSKGKGKHGKKKGGGSVDSRPESKAIWVCLECGHFSCGGIGFPTIPQSHAVRHASQNRHPLAVQFENLHLRWCFPCDTLIPVEKSEENGEQRDVLADIVKIIKGRSSEGASVDVEDVWFGSGSVTSEIKLKNTLSGSLDERGGYVVTGLVNMGNTCFFNSVMQNLLAMDRLRDYFSKLDGSVGPLTIALKKLYNETSPETGLRNVITPKSFFGCVCAKAPQFRGYQQHDSHELLRCLLDGLSMEELSARKQINSSQEDGFSPNLGPTFVDAIFGGQLSSTVCCLECGHLSTVYEPFLDLSLPVPTKKPPSKKAQPIARAKKSKLPPKRSGRIRSKVNRDTDPVPAQSMSNPPNISKSSYRVESSAAVVEKSVASSVEVTSSESINLSTVVNDKVMNSQSLSATQECGNKQFSEKAREETVASVEDFTWLDYVEPDIVPNHHDMTIQNDDVLVIQDSGNEDAVQNEVLLCNNVESSSQVCSPHTEKTAASLGDLTSLDYIEPGTSSDNHDRGSEINGKSVIHDSGNKNAVKNNAFFLNDSESSSQVCSFYTESNQKVDSSGNSWEDELPLQAQGSEVLLLPYKEETSTSDEVLRGEGEISSSAVGYEQDSLDFDGFGDLFNEPEVAAGPNMKPLSSNNDFQANEAAETGFLAGNCSESDPDEVDNTDSPVSIDSCLAYFTKAELLTNEHAWHCENCSKALQEQRMKLGKRQKPMPKIGINGNEDRIQNSPSGLDKYCPFPIEARNLNNGNIKRDVLDTFDESLTSHNCKIDENENCIVETNQKDELNTVASQLKEGQSEMNDALPELSQSYSSHKTGSPASFSGQACDSCSVHEPSSAGCKTDKVQHRESQSSAGRCESEGSEDEEMDSVCVKVKRDATKRILIDRAPPILTIHLKRFSQDARGRLSKLNGHVVFKDSIDLRPYMDPRSRCTEGELYEYRLVGVVEHMGTMRGGHYVAYVRSTKSMGKVDKENRDFVWYQANDAYVREASLEEVLRCEAYILFYEKI</sequence>
<dbReference type="PROSITE" id="PS00973">
    <property type="entry name" value="USP_2"/>
    <property type="match status" value="1"/>
</dbReference>
<evidence type="ECO:0000256" key="12">
    <source>
        <dbReference type="SAM" id="MobiDB-lite"/>
    </source>
</evidence>
<evidence type="ECO:0000259" key="14">
    <source>
        <dbReference type="PROSITE" id="PS50271"/>
    </source>
</evidence>
<feature type="region of interest" description="Disordered" evidence="12">
    <location>
        <begin position="1"/>
        <end position="26"/>
    </location>
</feature>
<dbReference type="PROSITE" id="PS50235">
    <property type="entry name" value="USP_3"/>
    <property type="match status" value="1"/>
</dbReference>
<proteinExistence type="inferred from homology"/>
<dbReference type="Gene3D" id="3.30.40.10">
    <property type="entry name" value="Zinc/RING finger domain, C3HC4 (zinc finger)"/>
    <property type="match status" value="1"/>
</dbReference>
<gene>
    <name evidence="15" type="ORF">F0562_035205</name>
</gene>
<keyword evidence="7" id="KW-0833">Ubl conjugation pathway</keyword>
<evidence type="ECO:0000313" key="16">
    <source>
        <dbReference type="Proteomes" id="UP000325577"/>
    </source>
</evidence>
<dbReference type="EMBL" id="CM018045">
    <property type="protein sequence ID" value="KAA8527926.1"/>
    <property type="molecule type" value="Genomic_DNA"/>
</dbReference>
<dbReference type="SUPFAM" id="SSF54001">
    <property type="entry name" value="Cysteine proteinases"/>
    <property type="match status" value="1"/>
</dbReference>
<feature type="compositionally biased region" description="Polar residues" evidence="12">
    <location>
        <begin position="431"/>
        <end position="444"/>
    </location>
</feature>
<dbReference type="Pfam" id="PF00443">
    <property type="entry name" value="UCH"/>
    <property type="match status" value="1"/>
</dbReference>
<dbReference type="InterPro" id="IPR001607">
    <property type="entry name" value="Znf_UBP"/>
</dbReference>
<dbReference type="PROSITE" id="PS00972">
    <property type="entry name" value="USP_1"/>
    <property type="match status" value="1"/>
</dbReference>
<comment type="similarity">
    <text evidence="2">Belongs to the peptidase C19 family.</text>
</comment>
<evidence type="ECO:0000256" key="9">
    <source>
        <dbReference type="ARBA" id="ARBA00022833"/>
    </source>
</evidence>
<protein>
    <recommendedName>
        <fullName evidence="3">ubiquitinyl hydrolase 1</fullName>
        <ecNumber evidence="3">3.4.19.12</ecNumber>
    </recommendedName>
</protein>
<feature type="domain" description="UBP-type" evidence="14">
    <location>
        <begin position="48"/>
        <end position="185"/>
    </location>
</feature>
<evidence type="ECO:0000256" key="5">
    <source>
        <dbReference type="ARBA" id="ARBA00022723"/>
    </source>
</evidence>
<feature type="region of interest" description="Disordered" evidence="12">
    <location>
        <begin position="389"/>
        <end position="444"/>
    </location>
</feature>
<keyword evidence="8" id="KW-0378">Hydrolase</keyword>
<dbReference type="PANTHER" id="PTHR24006:SF781">
    <property type="entry name" value="LD34905P"/>
    <property type="match status" value="1"/>
</dbReference>
<evidence type="ECO:0000256" key="2">
    <source>
        <dbReference type="ARBA" id="ARBA00009085"/>
    </source>
</evidence>
<evidence type="ECO:0000256" key="7">
    <source>
        <dbReference type="ARBA" id="ARBA00022786"/>
    </source>
</evidence>
<evidence type="ECO:0000259" key="13">
    <source>
        <dbReference type="PROSITE" id="PS50235"/>
    </source>
</evidence>
<dbReference type="InterPro" id="IPR028889">
    <property type="entry name" value="USP"/>
</dbReference>
<dbReference type="PANTHER" id="PTHR24006">
    <property type="entry name" value="UBIQUITIN CARBOXYL-TERMINAL HYDROLASE"/>
    <property type="match status" value="1"/>
</dbReference>
<name>A0A5J5ADX8_9ASTE</name>
<dbReference type="SMART" id="SM00290">
    <property type="entry name" value="ZnF_UBP"/>
    <property type="match status" value="1"/>
</dbReference>
<feature type="compositionally biased region" description="Basic and acidic residues" evidence="12">
    <location>
        <begin position="925"/>
        <end position="934"/>
    </location>
</feature>
<keyword evidence="9" id="KW-0862">Zinc</keyword>
<dbReference type="InterPro" id="IPR018200">
    <property type="entry name" value="USP_CS"/>
</dbReference>
<dbReference type="InterPro" id="IPR013083">
    <property type="entry name" value="Znf_RING/FYVE/PHD"/>
</dbReference>
<dbReference type="Proteomes" id="UP000325577">
    <property type="component" value="Linkage Group LG21"/>
</dbReference>
<evidence type="ECO:0000256" key="1">
    <source>
        <dbReference type="ARBA" id="ARBA00000707"/>
    </source>
</evidence>
<feature type="compositionally biased region" description="Basic residues" evidence="12">
    <location>
        <begin position="1"/>
        <end position="16"/>
    </location>
</feature>
<dbReference type="InterPro" id="IPR050164">
    <property type="entry name" value="Peptidase_C19"/>
</dbReference>
<feature type="compositionally biased region" description="Basic residues" evidence="12">
    <location>
        <begin position="403"/>
        <end position="420"/>
    </location>
</feature>
<feature type="domain" description="USP" evidence="13">
    <location>
        <begin position="232"/>
        <end position="1091"/>
    </location>
</feature>
<dbReference type="GO" id="GO:0005829">
    <property type="term" value="C:cytosol"/>
    <property type="evidence" value="ECO:0007669"/>
    <property type="project" value="TreeGrafter"/>
</dbReference>
<feature type="region of interest" description="Disordered" evidence="12">
    <location>
        <begin position="83"/>
        <end position="105"/>
    </location>
</feature>
<feature type="region of interest" description="Disordered" evidence="12">
    <location>
        <begin position="919"/>
        <end position="946"/>
    </location>
</feature>
<dbReference type="Gene3D" id="3.90.70.10">
    <property type="entry name" value="Cysteine proteinases"/>
    <property type="match status" value="2"/>
</dbReference>
<dbReference type="GO" id="GO:0006508">
    <property type="term" value="P:proteolysis"/>
    <property type="evidence" value="ECO:0007669"/>
    <property type="project" value="UniProtKB-KW"/>
</dbReference>
<dbReference type="GO" id="GO:0008270">
    <property type="term" value="F:zinc ion binding"/>
    <property type="evidence" value="ECO:0007669"/>
    <property type="project" value="UniProtKB-KW"/>
</dbReference>
<dbReference type="AlphaFoldDB" id="A0A5J5ADX8"/>
<feature type="compositionally biased region" description="Basic residues" evidence="12">
    <location>
        <begin position="87"/>
        <end position="98"/>
    </location>
</feature>
<dbReference type="EC" id="3.4.19.12" evidence="3"/>
<evidence type="ECO:0000256" key="4">
    <source>
        <dbReference type="ARBA" id="ARBA00022670"/>
    </source>
</evidence>
<evidence type="ECO:0000256" key="3">
    <source>
        <dbReference type="ARBA" id="ARBA00012759"/>
    </source>
</evidence>
<dbReference type="GO" id="GO:0005634">
    <property type="term" value="C:nucleus"/>
    <property type="evidence" value="ECO:0007669"/>
    <property type="project" value="TreeGrafter"/>
</dbReference>
<keyword evidence="6 11" id="KW-0863">Zinc-finger</keyword>
<keyword evidence="4" id="KW-0645">Protease</keyword>
<evidence type="ECO:0000313" key="15">
    <source>
        <dbReference type="EMBL" id="KAA8527926.1"/>
    </source>
</evidence>
<dbReference type="PROSITE" id="PS50271">
    <property type="entry name" value="ZF_UBP"/>
    <property type="match status" value="1"/>
</dbReference>
<dbReference type="FunFam" id="3.30.40.10:FF:000900">
    <property type="entry name" value="Ubiquitinyl hydrolase 1"/>
    <property type="match status" value="1"/>
</dbReference>
<dbReference type="Pfam" id="PF02148">
    <property type="entry name" value="zf-UBP"/>
    <property type="match status" value="1"/>
</dbReference>
<evidence type="ECO:0000256" key="8">
    <source>
        <dbReference type="ARBA" id="ARBA00022801"/>
    </source>
</evidence>
<dbReference type="OrthoDB" id="2020758at2759"/>
<feature type="region of interest" description="Disordered" evidence="12">
    <location>
        <begin position="794"/>
        <end position="814"/>
    </location>
</feature>
<keyword evidence="5" id="KW-0479">Metal-binding</keyword>
<dbReference type="InterPro" id="IPR001394">
    <property type="entry name" value="Peptidase_C19_UCH"/>
</dbReference>
<comment type="function">
    <text evidence="10">Recognizes and hydrolyzes the peptide bond at the C-terminal Gly of ubiquitin. Involved in the processing of poly-ubiquitin precursors as well as that of ubiquitinated proteins. Is involved in resistance to the arginine analog canavanine (CAN).</text>
</comment>